<dbReference type="NCBIfam" id="NF001222">
    <property type="entry name" value="PRK00199.1"/>
    <property type="match status" value="1"/>
</dbReference>
<evidence type="ECO:0000256" key="3">
    <source>
        <dbReference type="RuleBase" id="RU003939"/>
    </source>
</evidence>
<evidence type="ECO:0000256" key="1">
    <source>
        <dbReference type="ARBA" id="ARBA00010529"/>
    </source>
</evidence>
<keyword evidence="2" id="KW-0238">DNA-binding</keyword>
<dbReference type="PRINTS" id="PR01727">
    <property type="entry name" value="DNABINDINGHU"/>
</dbReference>
<protein>
    <submittedName>
        <fullName evidence="4">Integration host factor subunit beta</fullName>
    </submittedName>
</protein>
<dbReference type="InterPro" id="IPR000119">
    <property type="entry name" value="Hist_DNA-bd"/>
</dbReference>
<proteinExistence type="inferred from homology"/>
<dbReference type="OrthoDB" id="9804203at2"/>
<dbReference type="CDD" id="cd13836">
    <property type="entry name" value="IHF_B"/>
    <property type="match status" value="1"/>
</dbReference>
<dbReference type="PANTHER" id="PTHR33175:SF5">
    <property type="entry name" value="INTEGRATION HOST FACTOR SUBUNIT BETA"/>
    <property type="match status" value="1"/>
</dbReference>
<evidence type="ECO:0000256" key="2">
    <source>
        <dbReference type="ARBA" id="ARBA00023125"/>
    </source>
</evidence>
<comment type="similarity">
    <text evidence="1 3">Belongs to the bacterial histone-like protein family.</text>
</comment>
<dbReference type="GO" id="GO:0005829">
    <property type="term" value="C:cytosol"/>
    <property type="evidence" value="ECO:0007669"/>
    <property type="project" value="TreeGrafter"/>
</dbReference>
<dbReference type="Gene3D" id="4.10.520.10">
    <property type="entry name" value="IHF-like DNA-binding proteins"/>
    <property type="match status" value="1"/>
</dbReference>
<evidence type="ECO:0000313" key="4">
    <source>
        <dbReference type="EMBL" id="TYC55199.1"/>
    </source>
</evidence>
<name>A0A6C2CNS4_9RHOO</name>
<organism evidence="4 5">
    <name type="scientific">Zoogloea oleivorans</name>
    <dbReference type="NCBI Taxonomy" id="1552750"/>
    <lineage>
        <taxon>Bacteria</taxon>
        <taxon>Pseudomonadati</taxon>
        <taxon>Pseudomonadota</taxon>
        <taxon>Betaproteobacteria</taxon>
        <taxon>Rhodocyclales</taxon>
        <taxon>Zoogloeaceae</taxon>
        <taxon>Zoogloea</taxon>
    </lineage>
</organism>
<dbReference type="GO" id="GO:0030527">
    <property type="term" value="F:structural constituent of chromatin"/>
    <property type="evidence" value="ECO:0007669"/>
    <property type="project" value="InterPro"/>
</dbReference>
<sequence>MLKSDLNARLAKRFPELQEKSTVLAVSLILEAMQTALASGGRIEIRDFGSFGVNPLAPRMGRNPKTGQQVFVPAKHRPHFKPGKALRERVACAQG</sequence>
<comment type="caution">
    <text evidence="4">The sequence shown here is derived from an EMBL/GenBank/DDBJ whole genome shotgun (WGS) entry which is preliminary data.</text>
</comment>
<dbReference type="InterPro" id="IPR010992">
    <property type="entry name" value="IHF-like_DNA-bd_dom_sf"/>
</dbReference>
<accession>A0A6C2CNS4</accession>
<dbReference type="SUPFAM" id="SSF47729">
    <property type="entry name" value="IHF-like DNA-binding proteins"/>
    <property type="match status" value="1"/>
</dbReference>
<dbReference type="AlphaFoldDB" id="A0A6C2CNS4"/>
<dbReference type="PANTHER" id="PTHR33175">
    <property type="entry name" value="DNA-BINDING PROTEIN HU"/>
    <property type="match status" value="1"/>
</dbReference>
<dbReference type="SMART" id="SM00411">
    <property type="entry name" value="BHL"/>
    <property type="match status" value="1"/>
</dbReference>
<evidence type="ECO:0000313" key="5">
    <source>
        <dbReference type="Proteomes" id="UP000389128"/>
    </source>
</evidence>
<keyword evidence="5" id="KW-1185">Reference proteome</keyword>
<dbReference type="Proteomes" id="UP000389128">
    <property type="component" value="Unassembled WGS sequence"/>
</dbReference>
<dbReference type="Pfam" id="PF00216">
    <property type="entry name" value="Bac_DNA_binding"/>
    <property type="match status" value="1"/>
</dbReference>
<dbReference type="GO" id="GO:0003677">
    <property type="term" value="F:DNA binding"/>
    <property type="evidence" value="ECO:0007669"/>
    <property type="project" value="UniProtKB-KW"/>
</dbReference>
<dbReference type="EMBL" id="SDKK01000013">
    <property type="protein sequence ID" value="TYC55199.1"/>
    <property type="molecule type" value="Genomic_DNA"/>
</dbReference>
<reference evidence="4 5" key="1">
    <citation type="submission" date="2019-01" db="EMBL/GenBank/DDBJ databases">
        <title>Zoogloea oleivorans genome sequencing and assembly.</title>
        <authorList>
            <person name="Tancsics A."/>
            <person name="Farkas M."/>
            <person name="Kriszt B."/>
            <person name="Maroti G."/>
            <person name="Horvath B."/>
        </authorList>
    </citation>
    <scope>NUCLEOTIDE SEQUENCE [LARGE SCALE GENOMIC DNA]</scope>
    <source>
        <strain evidence="4 5">Buc</strain>
    </source>
</reference>
<dbReference type="RefSeq" id="WP_148579766.1">
    <property type="nucleotide sequence ID" value="NZ_SDKK01000013.1"/>
</dbReference>
<gene>
    <name evidence="4" type="ORF">ETQ85_14350</name>
</gene>